<dbReference type="Pfam" id="PF10589">
    <property type="entry name" value="NADH_4Fe-4S"/>
    <property type="match status" value="1"/>
</dbReference>
<dbReference type="EMBL" id="CP077062">
    <property type="protein sequence ID" value="QWZ07511.1"/>
    <property type="molecule type" value="Genomic_DNA"/>
</dbReference>
<keyword evidence="2" id="KW-0408">Iron</keyword>
<dbReference type="InterPro" id="IPR019575">
    <property type="entry name" value="Nuop51_4Fe4S-bd"/>
</dbReference>
<keyword evidence="1" id="KW-0479">Metal-binding</keyword>
<dbReference type="AlphaFoldDB" id="A0A975SX58"/>
<reference evidence="6" key="1">
    <citation type="submission" date="2021-06" db="EMBL/GenBank/DDBJ databases">
        <title>Complete genome sequence of Nocardioides sp. G188.</title>
        <authorList>
            <person name="Im W.-T."/>
        </authorList>
    </citation>
    <scope>NUCLEOTIDE SEQUENCE</scope>
    <source>
        <strain evidence="6">G188</strain>
    </source>
</reference>
<keyword evidence="7" id="KW-1185">Reference proteome</keyword>
<evidence type="ECO:0000313" key="7">
    <source>
        <dbReference type="Proteomes" id="UP000683575"/>
    </source>
</evidence>
<dbReference type="GO" id="GO:0051539">
    <property type="term" value="F:4 iron, 4 sulfur cluster binding"/>
    <property type="evidence" value="ECO:0007669"/>
    <property type="project" value="InterPro"/>
</dbReference>
<keyword evidence="3" id="KW-0411">Iron-sulfur</keyword>
<sequence length="402" mass="41966">MTIAPGLAAPTDTRRLFAAPGPGLRDHLDTFGPLASYVDLPDLVERAGLVGRGGAGFPSARKLRGVAAKGHGVVVGNASEGEPVSDKDRTLLLAAPQLVIDGLVLTARAVGARRAYLTTARPEIVEHLREQVGLRAESLRIEVVQVEDRFVSGEESALVNALNGRPGLPSDRSVRVYERGVHRRPTLVHNVETLAHVALLARFGPHWFRSVGTDDEPGTFLSTVSGAVPAPGVFEVPFGTSLGSLLAAAGCSPHDAQAVLVGGYHGAWVPGRAVAGTRMSKSSLVTHGASVGAGVVAVLGRDRCGLVESAAVATYLAEQVAGQCGPCVNGLPRMADALTRLARRERDPRLVDDVHRMRQLVVGRGACAHPDGTARFVASTMRVFADEVAVHLGGGCGVHAAR</sequence>
<evidence type="ECO:0000313" key="6">
    <source>
        <dbReference type="EMBL" id="QWZ07511.1"/>
    </source>
</evidence>
<gene>
    <name evidence="6" type="ORF">KRR39_19055</name>
</gene>
<proteinExistence type="predicted"/>
<organism evidence="6 7">
    <name type="scientific">Nocardioides panacis</name>
    <dbReference type="NCBI Taxonomy" id="2849501"/>
    <lineage>
        <taxon>Bacteria</taxon>
        <taxon>Bacillati</taxon>
        <taxon>Actinomycetota</taxon>
        <taxon>Actinomycetes</taxon>
        <taxon>Propionibacteriales</taxon>
        <taxon>Nocardioidaceae</taxon>
        <taxon>Nocardioides</taxon>
    </lineage>
</organism>
<evidence type="ECO:0000259" key="4">
    <source>
        <dbReference type="Pfam" id="PF01512"/>
    </source>
</evidence>
<evidence type="ECO:0008006" key="8">
    <source>
        <dbReference type="Google" id="ProtNLM"/>
    </source>
</evidence>
<dbReference type="InterPro" id="IPR011538">
    <property type="entry name" value="Nuo51_FMN-bd"/>
</dbReference>
<dbReference type="PANTHER" id="PTHR43578">
    <property type="entry name" value="NADH-QUINONE OXIDOREDUCTASE SUBUNIT F"/>
    <property type="match status" value="1"/>
</dbReference>
<evidence type="ECO:0000259" key="5">
    <source>
        <dbReference type="Pfam" id="PF10589"/>
    </source>
</evidence>
<accession>A0A975SX58</accession>
<name>A0A975SX58_9ACTN</name>
<evidence type="ECO:0000256" key="1">
    <source>
        <dbReference type="ARBA" id="ARBA00022723"/>
    </source>
</evidence>
<feature type="domain" description="NADH-ubiquinone oxidoreductase 51kDa subunit FMN-binding" evidence="4">
    <location>
        <begin position="44"/>
        <end position="198"/>
    </location>
</feature>
<protein>
    <recommendedName>
        <fullName evidence="8">NADH-quinone oxidoreductase subunit F</fullName>
    </recommendedName>
</protein>
<dbReference type="KEGG" id="nps:KRR39_19055"/>
<dbReference type="Pfam" id="PF01512">
    <property type="entry name" value="Complex1_51K"/>
    <property type="match status" value="1"/>
</dbReference>
<feature type="domain" description="NADH-ubiquinone oxidoreductase 51kDa subunit iron-sulphur binding" evidence="5">
    <location>
        <begin position="311"/>
        <end position="391"/>
    </location>
</feature>
<dbReference type="RefSeq" id="WP_216939022.1">
    <property type="nucleotide sequence ID" value="NZ_CP077062.1"/>
</dbReference>
<dbReference type="PANTHER" id="PTHR43578:SF3">
    <property type="entry name" value="NADH-QUINONE OXIDOREDUCTASE SUBUNIT F"/>
    <property type="match status" value="1"/>
</dbReference>
<dbReference type="Proteomes" id="UP000683575">
    <property type="component" value="Chromosome"/>
</dbReference>
<dbReference type="GO" id="GO:0046872">
    <property type="term" value="F:metal ion binding"/>
    <property type="evidence" value="ECO:0007669"/>
    <property type="project" value="UniProtKB-KW"/>
</dbReference>
<evidence type="ECO:0000256" key="2">
    <source>
        <dbReference type="ARBA" id="ARBA00023004"/>
    </source>
</evidence>
<evidence type="ECO:0000256" key="3">
    <source>
        <dbReference type="ARBA" id="ARBA00023014"/>
    </source>
</evidence>